<evidence type="ECO:0000256" key="2">
    <source>
        <dbReference type="ARBA" id="ARBA00022676"/>
    </source>
</evidence>
<proteinExistence type="predicted"/>
<dbReference type="Proteomes" id="UP000625033">
    <property type="component" value="Unassembled WGS sequence"/>
</dbReference>
<dbReference type="PANTHER" id="PTHR45947:SF3">
    <property type="entry name" value="SULFOQUINOVOSYL TRANSFERASE SQD2"/>
    <property type="match status" value="1"/>
</dbReference>
<keyword evidence="2" id="KW-0328">Glycosyltransferase</keyword>
<gene>
    <name evidence="6" type="ORF">IW252_000287</name>
</gene>
<reference evidence="6" key="1">
    <citation type="submission" date="2020-11" db="EMBL/GenBank/DDBJ databases">
        <title>Sequencing the genomes of 1000 actinobacteria strains.</title>
        <authorList>
            <person name="Klenk H.-P."/>
        </authorList>
    </citation>
    <scope>NUCLEOTIDE SEQUENCE</scope>
    <source>
        <strain evidence="6">DSM 26152</strain>
    </source>
</reference>
<dbReference type="InterPro" id="IPR001296">
    <property type="entry name" value="Glyco_trans_1"/>
</dbReference>
<dbReference type="RefSeq" id="WP_196834945.1">
    <property type="nucleotide sequence ID" value="NZ_JADOTZ010000001.1"/>
</dbReference>
<evidence type="ECO:0000313" key="6">
    <source>
        <dbReference type="EMBL" id="MBG6083520.1"/>
    </source>
</evidence>
<dbReference type="EMBL" id="JADOTZ010000001">
    <property type="protein sequence ID" value="MBG6083520.1"/>
    <property type="molecule type" value="Genomic_DNA"/>
</dbReference>
<keyword evidence="7" id="KW-1185">Reference proteome</keyword>
<comment type="caution">
    <text evidence="6">The sequence shown here is derived from an EMBL/GenBank/DDBJ whole genome shotgun (WGS) entry which is preliminary data.</text>
</comment>
<evidence type="ECO:0000256" key="1">
    <source>
        <dbReference type="ARBA" id="ARBA00021292"/>
    </source>
</evidence>
<dbReference type="SUPFAM" id="SSF53756">
    <property type="entry name" value="UDP-Glycosyltransferase/glycogen phosphorylase"/>
    <property type="match status" value="1"/>
</dbReference>
<dbReference type="GO" id="GO:1901137">
    <property type="term" value="P:carbohydrate derivative biosynthetic process"/>
    <property type="evidence" value="ECO:0007669"/>
    <property type="project" value="UniProtKB-ARBA"/>
</dbReference>
<feature type="domain" description="Glycosyltransferase subfamily 4-like N-terminal" evidence="5">
    <location>
        <begin position="208"/>
        <end position="383"/>
    </location>
</feature>
<dbReference type="Pfam" id="PF13579">
    <property type="entry name" value="Glyco_trans_4_4"/>
    <property type="match status" value="1"/>
</dbReference>
<dbReference type="Gene3D" id="3.40.50.2000">
    <property type="entry name" value="Glycogen Phosphorylase B"/>
    <property type="match status" value="2"/>
</dbReference>
<dbReference type="AlphaFoldDB" id="A0A931DB75"/>
<dbReference type="PANTHER" id="PTHR45947">
    <property type="entry name" value="SULFOQUINOVOSYL TRANSFERASE SQD2"/>
    <property type="match status" value="1"/>
</dbReference>
<evidence type="ECO:0000259" key="5">
    <source>
        <dbReference type="Pfam" id="PF13579"/>
    </source>
</evidence>
<dbReference type="CDD" id="cd03794">
    <property type="entry name" value="GT4_WbuB-like"/>
    <property type="match status" value="1"/>
</dbReference>
<accession>A0A931DB75</accession>
<evidence type="ECO:0000313" key="7">
    <source>
        <dbReference type="Proteomes" id="UP000625033"/>
    </source>
</evidence>
<dbReference type="InterPro" id="IPR050194">
    <property type="entry name" value="Glycosyltransferase_grp1"/>
</dbReference>
<dbReference type="Pfam" id="PF00534">
    <property type="entry name" value="Glycos_transf_1"/>
    <property type="match status" value="1"/>
</dbReference>
<name>A0A931DB75_9MICC</name>
<dbReference type="GO" id="GO:0016758">
    <property type="term" value="F:hexosyltransferase activity"/>
    <property type="evidence" value="ECO:0007669"/>
    <property type="project" value="TreeGrafter"/>
</dbReference>
<evidence type="ECO:0000256" key="3">
    <source>
        <dbReference type="ARBA" id="ARBA00022679"/>
    </source>
</evidence>
<feature type="domain" description="Glycosyl transferase family 1" evidence="4">
    <location>
        <begin position="398"/>
        <end position="570"/>
    </location>
</feature>
<evidence type="ECO:0000259" key="4">
    <source>
        <dbReference type="Pfam" id="PF00534"/>
    </source>
</evidence>
<organism evidence="6 7">
    <name type="scientific">Zhihengliuella flava</name>
    <dbReference type="NCBI Taxonomy" id="1285193"/>
    <lineage>
        <taxon>Bacteria</taxon>
        <taxon>Bacillati</taxon>
        <taxon>Actinomycetota</taxon>
        <taxon>Actinomycetes</taxon>
        <taxon>Micrococcales</taxon>
        <taxon>Micrococcaceae</taxon>
        <taxon>Zhihengliuella</taxon>
    </lineage>
</organism>
<keyword evidence="3" id="KW-0808">Transferase</keyword>
<dbReference type="InterPro" id="IPR028098">
    <property type="entry name" value="Glyco_trans_4-like_N"/>
</dbReference>
<protein>
    <recommendedName>
        <fullName evidence="1">D-inositol 3-phosphate glycosyltransferase</fullName>
    </recommendedName>
</protein>
<sequence>MSADSAGKLTPGRLAANLCLTANTVREHLGDDPVVLALQVARRLPSAPVSVAAALAARLGRADASVVGAIAHVVRGHEQTAAERIERARAHQLSPERARKLADVATAMAEIDLAERLLDGLPSSARVATSAARLAWHRGQMSEAVALLAPYASGPQRDRAAATLHGRLASELATFSGRRPRVEAPESYAPVAHRVLHMATNSLPHTGSGYAQRTHSILVALREAGWEVAAATRLGYPVQVGKPWAADVDVVDGIEYRRMLPSRLAAGFDARLQQQAEELARMVEEFRPAILHTTTHFVNGLVVRAVAEAYGLRWVYEARGQLADTWASTRGPAAKDSERYRLFKEREAEVARHADAVVTLGEAMRTELIGQGVSAERLEICPNAVGESFLAEPGGTTAARQELGLPAQGLYVGTVSSIVGYEGLDTLVEAFALLAAERGDIRLLIAGDGAALPGLKHRVAQLGLGDRVIFPGRIPRPQASTYHQALDVFSVPRKDLEVTRQVTPLKLVEASASRRPVVASNLPALAELVEDSVTGYLAAPEDPADLAAKIGTFFDDAALRERFGQAGRAWALADRTWEANAAKYTAVYERLGGTRSTV</sequence>